<name>A0ABV6HPA2_9SPHI</name>
<dbReference type="RefSeq" id="WP_377477650.1">
    <property type="nucleotide sequence ID" value="NZ_JBHLWO010000002.1"/>
</dbReference>
<dbReference type="InterPro" id="IPR000845">
    <property type="entry name" value="Nucleoside_phosphorylase_d"/>
</dbReference>
<dbReference type="InterPro" id="IPR035994">
    <property type="entry name" value="Nucleoside_phosphorylase_sf"/>
</dbReference>
<dbReference type="Proteomes" id="UP001589774">
    <property type="component" value="Unassembled WGS sequence"/>
</dbReference>
<accession>A0ABV6HPA2</accession>
<evidence type="ECO:0000259" key="1">
    <source>
        <dbReference type="Pfam" id="PF01048"/>
    </source>
</evidence>
<organism evidence="2 3">
    <name type="scientific">Olivibacter oleidegradans</name>
    <dbReference type="NCBI Taxonomy" id="760123"/>
    <lineage>
        <taxon>Bacteria</taxon>
        <taxon>Pseudomonadati</taxon>
        <taxon>Bacteroidota</taxon>
        <taxon>Sphingobacteriia</taxon>
        <taxon>Sphingobacteriales</taxon>
        <taxon>Sphingobacteriaceae</taxon>
        <taxon>Olivibacter</taxon>
    </lineage>
</organism>
<reference evidence="2 3" key="1">
    <citation type="submission" date="2024-09" db="EMBL/GenBank/DDBJ databases">
        <authorList>
            <person name="Sun Q."/>
            <person name="Mori K."/>
        </authorList>
    </citation>
    <scope>NUCLEOTIDE SEQUENCE [LARGE SCALE GENOMIC DNA]</scope>
    <source>
        <strain evidence="2 3">CCM 7765</strain>
    </source>
</reference>
<evidence type="ECO:0000313" key="3">
    <source>
        <dbReference type="Proteomes" id="UP001589774"/>
    </source>
</evidence>
<dbReference type="PANTHER" id="PTHR46832:SF1">
    <property type="entry name" value="5'-METHYLTHIOADENOSINE_S-ADENOSYLHOMOCYSTEINE NUCLEOSIDASE"/>
    <property type="match status" value="1"/>
</dbReference>
<gene>
    <name evidence="2" type="ORF">ACFFI0_20565</name>
</gene>
<dbReference type="EMBL" id="JBHLWO010000002">
    <property type="protein sequence ID" value="MFC0320731.1"/>
    <property type="molecule type" value="Genomic_DNA"/>
</dbReference>
<comment type="caution">
    <text evidence="2">The sequence shown here is derived from an EMBL/GenBank/DDBJ whole genome shotgun (WGS) entry which is preliminary data.</text>
</comment>
<keyword evidence="3" id="KW-1185">Reference proteome</keyword>
<dbReference type="CDD" id="cd09008">
    <property type="entry name" value="MTAN"/>
    <property type="match status" value="1"/>
</dbReference>
<protein>
    <recommendedName>
        <fullName evidence="1">Nucleoside phosphorylase domain-containing protein</fullName>
    </recommendedName>
</protein>
<feature type="domain" description="Nucleoside phosphorylase" evidence="1">
    <location>
        <begin position="3"/>
        <end position="237"/>
    </location>
</feature>
<dbReference type="Pfam" id="PF01048">
    <property type="entry name" value="PNP_UDP_1"/>
    <property type="match status" value="1"/>
</dbReference>
<proteinExistence type="predicted"/>
<dbReference type="PANTHER" id="PTHR46832">
    <property type="entry name" value="5'-METHYLTHIOADENOSINE/S-ADENOSYLHOMOCYSTEINE NUCLEOSIDASE"/>
    <property type="match status" value="1"/>
</dbReference>
<dbReference type="SUPFAM" id="SSF53167">
    <property type="entry name" value="Purine and uridine phosphorylases"/>
    <property type="match status" value="1"/>
</dbReference>
<sequence>MSKILIQTALSLEFEAVKAFLSNVQIERHPSTGSIYNKGIYQANEVLIVETGAGNVRSADETGRAIEFFKPDYVFFVGVAGGLKDVKIGDVVASSKVIGFEMGKDDTEFKPRLDTIPSSYLLEQIAKHVKREGQWRQLLKVENKEEPEALVQPIAAGEKVVSSNQSVAFSYLKNYCSDAVAVEMEGNGFLLAARPYHAHAIEVRGISDLIENKTEADAGGSQPRAAANAAAFCFEMINQIEIEKVKFPDTNTLEFRKKLVNELTTLYPQGPEQDDIWKRAGGDVSIFTNSANRKSQWFNAIEKLYLGGGGNEISITSLMNEIKGDYPNFISEVLNNT</sequence>
<dbReference type="Gene3D" id="3.40.50.1580">
    <property type="entry name" value="Nucleoside phosphorylase domain"/>
    <property type="match status" value="1"/>
</dbReference>
<evidence type="ECO:0000313" key="2">
    <source>
        <dbReference type="EMBL" id="MFC0320731.1"/>
    </source>
</evidence>